<comment type="subcellular location">
    <subcellularLocation>
        <location evidence="1">Mitochondrion</location>
    </subcellularLocation>
</comment>
<keyword evidence="4" id="KW-0496">Mitochondrion</keyword>
<dbReference type="OrthoDB" id="6220758at2759"/>
<dbReference type="AlphaFoldDB" id="A0A8H4LSE0"/>
<sequence>MPRIPRTGTLAPLRLATAPPFSSTRPCFAASRAVSSTRAAQAENSSWLRKKLWRGEAPGPADPYTERPATENVSNLPDEALEPRPQQWPQSQPEPETNKTPSPWETRLVLPPKRTEAMVQKEIEASDPTYVPATDMQGLEEIPTLKNWWDLPGHWGEESEFRGFGAAEKVTANPLVEVYLRAAVIEALVLKHTGKLGRSAGHKWCDGDASALRRALAINMRVKWGELWLEGDVYSLSQTIDPLREPAPVSVEKKKKTPVHAEAESPPPEKVSLQEAKLMIGNWGQPWKKIILDDQLKFALRKRLYQLTGIYIADSRLGAAKTVQDFLVFATRDPRPAKLAETLGRQGNLQRLRNVKVYSRRVGPIDKESAIGRWKIIEEELKKRDLPVRGTGGLSGNKERDWLRGKL</sequence>
<keyword evidence="3" id="KW-0689">Ribosomal protein</keyword>
<comment type="caution">
    <text evidence="8">The sequence shown here is derived from an EMBL/GenBank/DDBJ whole genome shotgun (WGS) entry which is preliminary data.</text>
</comment>
<keyword evidence="9" id="KW-1185">Reference proteome</keyword>
<evidence type="ECO:0000256" key="5">
    <source>
        <dbReference type="ARBA" id="ARBA00023274"/>
    </source>
</evidence>
<evidence type="ECO:0000313" key="8">
    <source>
        <dbReference type="EMBL" id="KAF4504538.1"/>
    </source>
</evidence>
<evidence type="ECO:0000256" key="3">
    <source>
        <dbReference type="ARBA" id="ARBA00022980"/>
    </source>
</evidence>
<feature type="region of interest" description="Disordered" evidence="7">
    <location>
        <begin position="247"/>
        <end position="268"/>
    </location>
</feature>
<comment type="similarity">
    <text evidence="2">Belongs to the mitochondrion-specific ribosomal protein mL50 family.</text>
</comment>
<feature type="compositionally biased region" description="Low complexity" evidence="7">
    <location>
        <begin position="29"/>
        <end position="42"/>
    </location>
</feature>
<dbReference type="EMBL" id="JAAVMX010000009">
    <property type="protein sequence ID" value="KAF4504538.1"/>
    <property type="molecule type" value="Genomic_DNA"/>
</dbReference>
<gene>
    <name evidence="8" type="ORF">G6O67_007982</name>
</gene>
<name>A0A8H4LSE0_9HYPO</name>
<evidence type="ECO:0000256" key="4">
    <source>
        <dbReference type="ARBA" id="ARBA00023128"/>
    </source>
</evidence>
<dbReference type="Proteomes" id="UP000557566">
    <property type="component" value="Unassembled WGS sequence"/>
</dbReference>
<keyword evidence="5" id="KW-0687">Ribonucleoprotein</keyword>
<dbReference type="GO" id="GO:1990904">
    <property type="term" value="C:ribonucleoprotein complex"/>
    <property type="evidence" value="ECO:0007669"/>
    <property type="project" value="UniProtKB-KW"/>
</dbReference>
<organism evidence="8 9">
    <name type="scientific">Ophiocordyceps sinensis</name>
    <dbReference type="NCBI Taxonomy" id="72228"/>
    <lineage>
        <taxon>Eukaryota</taxon>
        <taxon>Fungi</taxon>
        <taxon>Dikarya</taxon>
        <taxon>Ascomycota</taxon>
        <taxon>Pezizomycotina</taxon>
        <taxon>Sordariomycetes</taxon>
        <taxon>Hypocreomycetidae</taxon>
        <taxon>Hypocreales</taxon>
        <taxon>Ophiocordycipitaceae</taxon>
        <taxon>Ophiocordyceps</taxon>
    </lineage>
</organism>
<protein>
    <recommendedName>
        <fullName evidence="6">Large ribosomal subunit protein mL50</fullName>
    </recommendedName>
</protein>
<evidence type="ECO:0000256" key="1">
    <source>
        <dbReference type="ARBA" id="ARBA00004173"/>
    </source>
</evidence>
<evidence type="ECO:0000256" key="7">
    <source>
        <dbReference type="SAM" id="MobiDB-lite"/>
    </source>
</evidence>
<dbReference type="GO" id="GO:0005739">
    <property type="term" value="C:mitochondrion"/>
    <property type="evidence" value="ECO:0007669"/>
    <property type="project" value="UniProtKB-SubCell"/>
</dbReference>
<dbReference type="Pfam" id="PF10501">
    <property type="entry name" value="Ribosomal_L50"/>
    <property type="match status" value="1"/>
</dbReference>
<feature type="compositionally biased region" description="Low complexity" evidence="7">
    <location>
        <begin position="83"/>
        <end position="95"/>
    </location>
</feature>
<evidence type="ECO:0000256" key="2">
    <source>
        <dbReference type="ARBA" id="ARBA00008860"/>
    </source>
</evidence>
<reference evidence="8 9" key="1">
    <citation type="journal article" date="2020" name="Genome Biol. Evol.">
        <title>A new high-quality draft genome assembly of the Chinese cordyceps Ophiocordyceps sinensis.</title>
        <authorList>
            <person name="Shu R."/>
            <person name="Zhang J."/>
            <person name="Meng Q."/>
            <person name="Zhang H."/>
            <person name="Zhou G."/>
            <person name="Li M."/>
            <person name="Wu P."/>
            <person name="Zhao Y."/>
            <person name="Chen C."/>
            <person name="Qin Q."/>
        </authorList>
    </citation>
    <scope>NUCLEOTIDE SEQUENCE [LARGE SCALE GENOMIC DNA]</scope>
    <source>
        <strain evidence="8 9">IOZ07</strain>
    </source>
</reference>
<evidence type="ECO:0000313" key="9">
    <source>
        <dbReference type="Proteomes" id="UP000557566"/>
    </source>
</evidence>
<dbReference type="InterPro" id="IPR018305">
    <property type="entry name" value="Ribosomal_m50"/>
</dbReference>
<proteinExistence type="inferred from homology"/>
<dbReference type="GO" id="GO:0005840">
    <property type="term" value="C:ribosome"/>
    <property type="evidence" value="ECO:0007669"/>
    <property type="project" value="UniProtKB-KW"/>
</dbReference>
<feature type="region of interest" description="Disordered" evidence="7">
    <location>
        <begin position="1"/>
        <end position="108"/>
    </location>
</feature>
<accession>A0A8H4LSE0</accession>
<evidence type="ECO:0000256" key="6">
    <source>
        <dbReference type="ARBA" id="ARBA00035183"/>
    </source>
</evidence>